<sequence length="370" mass="40499">MTQTQINRPLVVRSGTFERDRRRFKFRRLRLELPDLEHGQQLILLDAGGQATIASGATAGERTFAGYVSWVIVDAGGRDLQLDYADVFSTSYARYIVTVNVHVDVDVDATFGRRLALNGITSLEDQFRPTLSAMLKRTLRNQEFPTENLADPVLYLRKLAEDLLNDELVGRDLTDLPPWLTVTVRDVVVRDDDAAATHLVELRQARTAKQLTVARGVDKLAGLELTLKQRELLQQAIGDNLKSAGGAAMEAVLMEPSAQNIQMAIATLQNSEAGEQNMFLEFIKRLESGDLAADPNSAARGVGTFMDAQRHRDVIPAVSAIEAVGEKTPDPQVESAAAEDGTTDHSRPAHRAEPAEDGERPGDSDFSQGG</sequence>
<organism evidence="2 3">
    <name type="scientific">Kribbella pratensis</name>
    <dbReference type="NCBI Taxonomy" id="2512112"/>
    <lineage>
        <taxon>Bacteria</taxon>
        <taxon>Bacillati</taxon>
        <taxon>Actinomycetota</taxon>
        <taxon>Actinomycetes</taxon>
        <taxon>Propionibacteriales</taxon>
        <taxon>Kribbellaceae</taxon>
        <taxon>Kribbella</taxon>
    </lineage>
</organism>
<feature type="compositionally biased region" description="Basic and acidic residues" evidence="1">
    <location>
        <begin position="342"/>
        <end position="363"/>
    </location>
</feature>
<evidence type="ECO:0000313" key="2">
    <source>
        <dbReference type="EMBL" id="TDW83832.1"/>
    </source>
</evidence>
<name>A0ABY2F6N5_9ACTN</name>
<dbReference type="Proteomes" id="UP000295060">
    <property type="component" value="Unassembled WGS sequence"/>
</dbReference>
<proteinExistence type="predicted"/>
<feature type="region of interest" description="Disordered" evidence="1">
    <location>
        <begin position="323"/>
        <end position="370"/>
    </location>
</feature>
<keyword evidence="3" id="KW-1185">Reference proteome</keyword>
<gene>
    <name evidence="2" type="ORF">EV137_6634</name>
</gene>
<dbReference type="RefSeq" id="WP_134132051.1">
    <property type="nucleotide sequence ID" value="NZ_SODU01000004.1"/>
</dbReference>
<accession>A0ABY2F6N5</accession>
<dbReference type="EMBL" id="SODU01000004">
    <property type="protein sequence ID" value="TDW83832.1"/>
    <property type="molecule type" value="Genomic_DNA"/>
</dbReference>
<evidence type="ECO:0000313" key="3">
    <source>
        <dbReference type="Proteomes" id="UP000295060"/>
    </source>
</evidence>
<comment type="caution">
    <text evidence="2">The sequence shown here is derived from an EMBL/GenBank/DDBJ whole genome shotgun (WGS) entry which is preliminary data.</text>
</comment>
<evidence type="ECO:0000256" key="1">
    <source>
        <dbReference type="SAM" id="MobiDB-lite"/>
    </source>
</evidence>
<evidence type="ECO:0008006" key="4">
    <source>
        <dbReference type="Google" id="ProtNLM"/>
    </source>
</evidence>
<reference evidence="2 3" key="1">
    <citation type="submission" date="2019-03" db="EMBL/GenBank/DDBJ databases">
        <title>Genomic Encyclopedia of Type Strains, Phase III (KMG-III): the genomes of soil and plant-associated and newly described type strains.</title>
        <authorList>
            <person name="Whitman W."/>
        </authorList>
    </citation>
    <scope>NUCLEOTIDE SEQUENCE [LARGE SCALE GENOMIC DNA]</scope>
    <source>
        <strain evidence="2 3">VKMAc-2574</strain>
    </source>
</reference>
<protein>
    <recommendedName>
        <fullName evidence="4">SPFH domain-containing protein</fullName>
    </recommendedName>
</protein>